<dbReference type="PROSITE" id="PS50994">
    <property type="entry name" value="INTEGRASE"/>
    <property type="match status" value="1"/>
</dbReference>
<sequence length="1855" mass="212374">MDTIIEQQVAMDEALVPHAQRLRIDLVYQVEHKNTKKSNEMYYPWFTKVIIHHFMSKDPSIPRRNKVKWHYVRDDHMFSTIKLVSRHQNTQQFCALLPIELTNEEIRNFNAYKEYYAIATGAAPPKLKASVQKTRSSSDTSITPPTVVAGPRLTASAKVKQAAEASKAKSLSALSEVAMTEAQQLKLVTKRSLQQTHISQPSGSVANEGTGSIPGVLDVPTDESEDELSWNSTYDEGGKDGDGDEEDDGNDGEDGDGDDDDDNDDDGDEGEEDHDLNVGGEESHAEEEEEDEIYRDVNINQGRRIQATLEVEDSHVTLIYVKSYIIFLSKLTQMRSYFPPTSMISRRSRKQTTNVVEPEFRTIVEMADNRTMAQMLQAPIEVYEDAIVVPQINPNNFELKQTLINLVQSNQFTGGNFLDKIPRECLLIIESKSKVRYSRSRITDLRENMNARISSLPSISFDLQQIVASLEDKFDIRMNHFEKSLNDMKNSFVTPTAPIKAVEEDFQKKFEQKQDDFQNQMMNFMQNLYNNKPSSSSSLLSNTIPSPKGKAKAITSRSGMSYNEPPILPLGVEQQEPTEETTDTELPSTKDIQPPFLIPCDFLEFDNCLALADLGTSINLMPLSIWKKLKLPKLNDTKMVLELADRTISKPTGVAENVFVKVDKFYFHADFIVLDFIADPRVPLILGRPFLSTAHAIINVHEREIILRQDQQSLTIQCGDIPSIKKVKQVNKIDFINAGGIDFDSEEIENFLNDDSIPFGVEDSPFNIDEDIIFLESLLREDPIPPHLIITNQTKLPIEEPKHSFKMGYDHFNTNLVIKDVVESSTKNLIPIPHESKEEIDVVAITNDVLPPGVDNDDSDEEVDVVDVLRNDNFIQNSEHEYSESEDSDFDNPPVLLPPPKPPDKEFDFEIEISVVRSVIVKFECIDAKVKLDVFNDDDDLSYLIFVIFYKEFSLLFAKSEDTIFDPGRMNESMKVVVQIQSDRLRDEAQRENDEFLKTVDENMKKIIKEQVKEQVKTSYAVAADLSKMELKKMLIEKIEGNKSIQRSDEQRNLYKALVETYESDKIILGTYGETVTLKRRRDDDADKDEEPSVGLDRGSKRRREGKEPESASAPTETATRSADRGHVKATTDQLDWVNPKGQQYPHNLLKPLPLIPNNQGHRVIPFEHFINNDLEYLRGVSHWGRKRQQFYGFAVNRESARDVYSKRRIIAVTELKIVEWHSYKHLDWLTKHRHPKACGRPSTGCRKLPEETQPNEAGYVDADHELHKFSDGTLTDVCTALDDRLKGIRMREHAEFDESDTYVLDKSYLSWKSCQEDSSKIESILSRVNPYGFAGNIKMEVKVKAKHQRPSGLLVKLMIPEWKWDNIIIDFITKLPKSSNGFDTIWVIVDRLTKSAHFLPIRENDPLDKLVRLYLNRRVARHRIPVFIICDHDGRFMSNFWKSFQKALGTDLIGEAQLTGPEMIQETTKKIILIKQRIQAAQDRQKSYADLKRKPMEFEVRDRAMLKVLVKVRKVAYRLELPQEFSMVHHTFHVSNLKKCYADEPLVMPLEGIHVEDKLQFVEEPVEIIEREIKRLKQSRIPLVKVHWNSRRGPEFTWEREDSFKKKYPHLFTNWASSSTTRFFIMLGRESTLRVMSRLMLSCLQKPRDKIICDLDKTPDLSQRPSQNCPKCGNPVDGCALLRKKFKEDLFTYCIENGILQDSSEPSNGNTNIVNALQESFVVKQDPGENSSQSPPQINHHCCYRGAHYGYNCPPKVSVAPDPEPFNNETIDELPQTLPSFDPTCYSEDGNSFTYDSTSNLVHDSPNVFSPPLQPPTYSYEFCGNDAYYGHYCSLQVPFTYDLKPCYNQDFNFP</sequence>
<feature type="compositionally biased region" description="Acidic residues" evidence="1">
    <location>
        <begin position="242"/>
        <end position="274"/>
    </location>
</feature>
<feature type="region of interest" description="Disordered" evidence="1">
    <location>
        <begin position="534"/>
        <end position="590"/>
    </location>
</feature>
<dbReference type="GO" id="GO:0003676">
    <property type="term" value="F:nucleic acid binding"/>
    <property type="evidence" value="ECO:0007669"/>
    <property type="project" value="InterPro"/>
</dbReference>
<name>A0A6L2JHC4_TANCI</name>
<protein>
    <recommendedName>
        <fullName evidence="2">Integrase catalytic domain-containing protein</fullName>
    </recommendedName>
</protein>
<dbReference type="InterPro" id="IPR001584">
    <property type="entry name" value="Integrase_cat-core"/>
</dbReference>
<dbReference type="EMBL" id="BKCJ010000774">
    <property type="protein sequence ID" value="GEU36140.1"/>
    <property type="molecule type" value="Genomic_DNA"/>
</dbReference>
<dbReference type="Pfam" id="PF24626">
    <property type="entry name" value="SH3_Tf2-1"/>
    <property type="match status" value="1"/>
</dbReference>
<proteinExistence type="predicted"/>
<dbReference type="Gene3D" id="2.40.70.10">
    <property type="entry name" value="Acid Proteases"/>
    <property type="match status" value="1"/>
</dbReference>
<dbReference type="SUPFAM" id="SSF53098">
    <property type="entry name" value="Ribonuclease H-like"/>
    <property type="match status" value="1"/>
</dbReference>
<evidence type="ECO:0000259" key="2">
    <source>
        <dbReference type="PROSITE" id="PS50994"/>
    </source>
</evidence>
<dbReference type="PANTHER" id="PTHR33067">
    <property type="entry name" value="RNA-DIRECTED DNA POLYMERASE-RELATED"/>
    <property type="match status" value="1"/>
</dbReference>
<dbReference type="InterPro" id="IPR036397">
    <property type="entry name" value="RNaseH_sf"/>
</dbReference>
<dbReference type="PANTHER" id="PTHR33067:SF9">
    <property type="entry name" value="RNA-DIRECTED DNA POLYMERASE"/>
    <property type="match status" value="1"/>
</dbReference>
<reference evidence="3" key="1">
    <citation type="journal article" date="2019" name="Sci. Rep.">
        <title>Draft genome of Tanacetum cinerariifolium, the natural source of mosquito coil.</title>
        <authorList>
            <person name="Yamashiro T."/>
            <person name="Shiraishi A."/>
            <person name="Satake H."/>
            <person name="Nakayama K."/>
        </authorList>
    </citation>
    <scope>NUCLEOTIDE SEQUENCE</scope>
</reference>
<feature type="domain" description="Integrase catalytic" evidence="2">
    <location>
        <begin position="1347"/>
        <end position="1531"/>
    </location>
</feature>
<comment type="caution">
    <text evidence="3">The sequence shown here is derived from an EMBL/GenBank/DDBJ whole genome shotgun (WGS) entry which is preliminary data.</text>
</comment>
<feature type="compositionally biased region" description="Acidic residues" evidence="1">
    <location>
        <begin position="284"/>
        <end position="293"/>
    </location>
</feature>
<feature type="region of interest" description="Disordered" evidence="1">
    <location>
        <begin position="194"/>
        <end position="296"/>
    </location>
</feature>
<organism evidence="3">
    <name type="scientific">Tanacetum cinerariifolium</name>
    <name type="common">Dalmatian daisy</name>
    <name type="synonym">Chrysanthemum cinerariifolium</name>
    <dbReference type="NCBI Taxonomy" id="118510"/>
    <lineage>
        <taxon>Eukaryota</taxon>
        <taxon>Viridiplantae</taxon>
        <taxon>Streptophyta</taxon>
        <taxon>Embryophyta</taxon>
        <taxon>Tracheophyta</taxon>
        <taxon>Spermatophyta</taxon>
        <taxon>Magnoliopsida</taxon>
        <taxon>eudicotyledons</taxon>
        <taxon>Gunneridae</taxon>
        <taxon>Pentapetalae</taxon>
        <taxon>asterids</taxon>
        <taxon>campanulids</taxon>
        <taxon>Asterales</taxon>
        <taxon>Asteraceae</taxon>
        <taxon>Asteroideae</taxon>
        <taxon>Anthemideae</taxon>
        <taxon>Anthemidinae</taxon>
        <taxon>Tanacetum</taxon>
    </lineage>
</organism>
<evidence type="ECO:0000256" key="1">
    <source>
        <dbReference type="SAM" id="MobiDB-lite"/>
    </source>
</evidence>
<dbReference type="CDD" id="cd00303">
    <property type="entry name" value="retropepsin_like"/>
    <property type="match status" value="1"/>
</dbReference>
<dbReference type="Gene3D" id="3.30.420.10">
    <property type="entry name" value="Ribonuclease H-like superfamily/Ribonuclease H"/>
    <property type="match status" value="1"/>
</dbReference>
<feature type="region of interest" description="Disordered" evidence="1">
    <location>
        <begin position="1082"/>
        <end position="1133"/>
    </location>
</feature>
<gene>
    <name evidence="3" type="ORF">Tci_008118</name>
</gene>
<dbReference type="InterPro" id="IPR012337">
    <property type="entry name" value="RNaseH-like_sf"/>
</dbReference>
<dbReference type="InterPro" id="IPR056924">
    <property type="entry name" value="SH3_Tf2-1"/>
</dbReference>
<dbReference type="GO" id="GO:0015074">
    <property type="term" value="P:DNA integration"/>
    <property type="evidence" value="ECO:0007669"/>
    <property type="project" value="InterPro"/>
</dbReference>
<evidence type="ECO:0000313" key="3">
    <source>
        <dbReference type="EMBL" id="GEU36140.1"/>
    </source>
</evidence>
<feature type="compositionally biased region" description="Polar residues" evidence="1">
    <location>
        <begin position="194"/>
        <end position="210"/>
    </location>
</feature>
<accession>A0A6L2JHC4</accession>
<dbReference type="InterPro" id="IPR021109">
    <property type="entry name" value="Peptidase_aspartic_dom_sf"/>
</dbReference>